<dbReference type="PANTHER" id="PTHR43008:SF8">
    <property type="entry name" value="BENZIL REDUCTASE ((S)-BENZOIN FORMING) IRC24"/>
    <property type="match status" value="1"/>
</dbReference>
<keyword evidence="2" id="KW-0521">NADP</keyword>
<evidence type="ECO:0000256" key="2">
    <source>
        <dbReference type="ARBA" id="ARBA00022857"/>
    </source>
</evidence>
<dbReference type="InterPro" id="IPR020904">
    <property type="entry name" value="Sc_DH/Rdtase_CS"/>
</dbReference>
<name>A0A194S9J1_RHOGW</name>
<dbReference type="PRINTS" id="PR00081">
    <property type="entry name" value="GDHRDH"/>
</dbReference>
<dbReference type="OMA" id="SHVDEWR"/>
<dbReference type="PRINTS" id="PR00080">
    <property type="entry name" value="SDRFAMILY"/>
</dbReference>
<comment type="similarity">
    <text evidence="1 4">Belongs to the short-chain dehydrogenases/reductases (SDR) family.</text>
</comment>
<dbReference type="GeneID" id="28973674"/>
<evidence type="ECO:0000256" key="1">
    <source>
        <dbReference type="ARBA" id="ARBA00006484"/>
    </source>
</evidence>
<reference evidence="5 6" key="1">
    <citation type="journal article" date="2015" name="Front. Microbiol.">
        <title>Genome sequence of the plant growth promoting endophytic yeast Rhodotorula graminis WP1.</title>
        <authorList>
            <person name="Firrincieli A."/>
            <person name="Otillar R."/>
            <person name="Salamov A."/>
            <person name="Schmutz J."/>
            <person name="Khan Z."/>
            <person name="Redman R.S."/>
            <person name="Fleck N.D."/>
            <person name="Lindquist E."/>
            <person name="Grigoriev I.V."/>
            <person name="Doty S.L."/>
        </authorList>
    </citation>
    <scope>NUCLEOTIDE SEQUENCE [LARGE SCALE GENOMIC DNA]</scope>
    <source>
        <strain evidence="5 6">WP1</strain>
    </source>
</reference>
<keyword evidence="6" id="KW-1185">Reference proteome</keyword>
<dbReference type="Proteomes" id="UP000053890">
    <property type="component" value="Unassembled WGS sequence"/>
</dbReference>
<evidence type="ECO:0000313" key="6">
    <source>
        <dbReference type="Proteomes" id="UP000053890"/>
    </source>
</evidence>
<evidence type="ECO:0000256" key="3">
    <source>
        <dbReference type="ARBA" id="ARBA00023002"/>
    </source>
</evidence>
<proteinExistence type="inferred from homology"/>
<dbReference type="Gene3D" id="3.40.50.720">
    <property type="entry name" value="NAD(P)-binding Rossmann-like Domain"/>
    <property type="match status" value="1"/>
</dbReference>
<accession>A0A194S9J1</accession>
<dbReference type="PANTHER" id="PTHR43008">
    <property type="entry name" value="BENZIL REDUCTASE"/>
    <property type="match status" value="1"/>
</dbReference>
<dbReference type="Pfam" id="PF00106">
    <property type="entry name" value="adh_short"/>
    <property type="match status" value="1"/>
</dbReference>
<dbReference type="SUPFAM" id="SSF51735">
    <property type="entry name" value="NAD(P)-binding Rossmann-fold domains"/>
    <property type="match status" value="1"/>
</dbReference>
<dbReference type="PROSITE" id="PS00061">
    <property type="entry name" value="ADH_SHORT"/>
    <property type="match status" value="1"/>
</dbReference>
<dbReference type="InterPro" id="IPR036291">
    <property type="entry name" value="NAD(P)-bd_dom_sf"/>
</dbReference>
<dbReference type="GO" id="GO:0016616">
    <property type="term" value="F:oxidoreductase activity, acting on the CH-OH group of donors, NAD or NADP as acceptor"/>
    <property type="evidence" value="ECO:0007669"/>
    <property type="project" value="UniProtKB-ARBA"/>
</dbReference>
<dbReference type="OrthoDB" id="9876299at2759"/>
<dbReference type="RefSeq" id="XP_018273303.1">
    <property type="nucleotide sequence ID" value="XM_018413225.1"/>
</dbReference>
<dbReference type="EMBL" id="KQ474075">
    <property type="protein sequence ID" value="KPV77254.1"/>
    <property type="molecule type" value="Genomic_DNA"/>
</dbReference>
<keyword evidence="3" id="KW-0560">Oxidoreductase</keyword>
<evidence type="ECO:0000256" key="4">
    <source>
        <dbReference type="RuleBase" id="RU000363"/>
    </source>
</evidence>
<organism evidence="5 6">
    <name type="scientific">Rhodotorula graminis (strain WP1)</name>
    <dbReference type="NCBI Taxonomy" id="578459"/>
    <lineage>
        <taxon>Eukaryota</taxon>
        <taxon>Fungi</taxon>
        <taxon>Dikarya</taxon>
        <taxon>Basidiomycota</taxon>
        <taxon>Pucciniomycotina</taxon>
        <taxon>Microbotryomycetes</taxon>
        <taxon>Sporidiobolales</taxon>
        <taxon>Sporidiobolaceae</taxon>
        <taxon>Rhodotorula</taxon>
    </lineage>
</organism>
<sequence>MSVSPARTVLLTGGSAGLGLATLEILLRDGCNVVSLQRTESPELTALAGKYNGALVISKGDVAVEDDNKAAVDVALQSFGRLDALILNAGTLHPLGAVSSLSGPRLDELKHLFDVNFFALVAILAHAIPHLRTRDGKEGLAEGQPAGRVILVSSGAATGGTTGWAAYNASKAAMNSLGRTLANEEPDIVTVAVRPGTPDTVMQQKIRELGAAHMSPTDHARFTGLHERGELLPPHEPGGVLAGLALDAPRGLSGEFVNWNDETKALKWQRKL</sequence>
<evidence type="ECO:0000313" key="5">
    <source>
        <dbReference type="EMBL" id="KPV77254.1"/>
    </source>
</evidence>
<gene>
    <name evidence="5" type="ORF">RHOBADRAFT_34750</name>
</gene>
<dbReference type="GO" id="GO:0050664">
    <property type="term" value="F:oxidoreductase activity, acting on NAD(P)H, oxygen as acceptor"/>
    <property type="evidence" value="ECO:0007669"/>
    <property type="project" value="TreeGrafter"/>
</dbReference>
<dbReference type="STRING" id="578459.A0A194S9J1"/>
<protein>
    <submittedName>
        <fullName evidence="5">Uncharacterized protein</fullName>
    </submittedName>
</protein>
<dbReference type="InterPro" id="IPR002347">
    <property type="entry name" value="SDR_fam"/>
</dbReference>
<dbReference type="AlphaFoldDB" id="A0A194S9J1"/>